<dbReference type="InterPro" id="IPR011701">
    <property type="entry name" value="MFS"/>
</dbReference>
<dbReference type="Gene3D" id="1.20.1720.10">
    <property type="entry name" value="Multidrug resistance protein D"/>
    <property type="match status" value="1"/>
</dbReference>
<dbReference type="InterPro" id="IPR004638">
    <property type="entry name" value="EmrB-like"/>
</dbReference>
<keyword evidence="6 9" id="KW-1133">Transmembrane helix</keyword>
<feature type="transmembrane region" description="Helical" evidence="9">
    <location>
        <begin position="473"/>
        <end position="492"/>
    </location>
</feature>
<keyword evidence="3" id="KW-0813">Transport</keyword>
<dbReference type="InterPro" id="IPR036259">
    <property type="entry name" value="MFS_trans_sf"/>
</dbReference>
<evidence type="ECO:0000256" key="1">
    <source>
        <dbReference type="ARBA" id="ARBA00004651"/>
    </source>
</evidence>
<dbReference type="NCBIfam" id="TIGR00711">
    <property type="entry name" value="efflux_EmrB"/>
    <property type="match status" value="1"/>
</dbReference>
<evidence type="ECO:0000313" key="12">
    <source>
        <dbReference type="Proteomes" id="UP001582793"/>
    </source>
</evidence>
<feature type="transmembrane region" description="Helical" evidence="9">
    <location>
        <begin position="399"/>
        <end position="420"/>
    </location>
</feature>
<dbReference type="CDD" id="cd17321">
    <property type="entry name" value="MFS_MMR_MDR_like"/>
    <property type="match status" value="1"/>
</dbReference>
<feature type="transmembrane region" description="Helical" evidence="9">
    <location>
        <begin position="297"/>
        <end position="319"/>
    </location>
</feature>
<gene>
    <name evidence="11" type="ORF">AAFH96_13545</name>
</gene>
<keyword evidence="7 9" id="KW-0472">Membrane</keyword>
<feature type="transmembrane region" description="Helical" evidence="9">
    <location>
        <begin position="51"/>
        <end position="67"/>
    </location>
</feature>
<comment type="caution">
    <text evidence="11">The sequence shown here is derived from an EMBL/GenBank/DDBJ whole genome shotgun (WGS) entry which is preliminary data.</text>
</comment>
<dbReference type="InterPro" id="IPR020846">
    <property type="entry name" value="MFS_dom"/>
</dbReference>
<feature type="transmembrane region" description="Helical" evidence="9">
    <location>
        <begin position="268"/>
        <end position="291"/>
    </location>
</feature>
<dbReference type="SUPFAM" id="SSF103473">
    <property type="entry name" value="MFS general substrate transporter"/>
    <property type="match status" value="1"/>
</dbReference>
<feature type="compositionally biased region" description="Basic and acidic residues" evidence="8">
    <location>
        <begin position="497"/>
        <end position="508"/>
    </location>
</feature>
<dbReference type="PRINTS" id="PR01036">
    <property type="entry name" value="TCRTETB"/>
</dbReference>
<evidence type="ECO:0000256" key="2">
    <source>
        <dbReference type="ARBA" id="ARBA00008537"/>
    </source>
</evidence>
<dbReference type="Proteomes" id="UP001582793">
    <property type="component" value="Unassembled WGS sequence"/>
</dbReference>
<comment type="similarity">
    <text evidence="2">Belongs to the major facilitator superfamily. EmrB family.</text>
</comment>
<feature type="transmembrane region" description="Helical" evidence="9">
    <location>
        <begin position="136"/>
        <end position="161"/>
    </location>
</feature>
<reference evidence="11 12" key="1">
    <citation type="submission" date="2024-04" db="EMBL/GenBank/DDBJ databases">
        <title>Polymorphospora sp. isolated from Baiyangdian Lake in Xiong'an New Area.</title>
        <authorList>
            <person name="Zhang X."/>
            <person name="Liu J."/>
        </authorList>
    </citation>
    <scope>NUCLEOTIDE SEQUENCE [LARGE SCALE GENOMIC DNA]</scope>
    <source>
        <strain evidence="11 12">2-325</strain>
    </source>
</reference>
<dbReference type="EMBL" id="JBCGDC010000031">
    <property type="protein sequence ID" value="MFB6394124.1"/>
    <property type="molecule type" value="Genomic_DNA"/>
</dbReference>
<evidence type="ECO:0000256" key="9">
    <source>
        <dbReference type="SAM" id="Phobius"/>
    </source>
</evidence>
<evidence type="ECO:0000256" key="4">
    <source>
        <dbReference type="ARBA" id="ARBA00022475"/>
    </source>
</evidence>
<dbReference type="PROSITE" id="PS50850">
    <property type="entry name" value="MFS"/>
    <property type="match status" value="1"/>
</dbReference>
<evidence type="ECO:0000256" key="3">
    <source>
        <dbReference type="ARBA" id="ARBA00022448"/>
    </source>
</evidence>
<evidence type="ECO:0000256" key="6">
    <source>
        <dbReference type="ARBA" id="ARBA00022989"/>
    </source>
</evidence>
<feature type="transmembrane region" description="Helical" evidence="9">
    <location>
        <begin position="167"/>
        <end position="188"/>
    </location>
</feature>
<keyword evidence="12" id="KW-1185">Reference proteome</keyword>
<evidence type="ECO:0000259" key="10">
    <source>
        <dbReference type="PROSITE" id="PS50850"/>
    </source>
</evidence>
<name>A0ABV5CQ32_9ACTN</name>
<feature type="transmembrane region" description="Helical" evidence="9">
    <location>
        <begin position="225"/>
        <end position="247"/>
    </location>
</feature>
<feature type="transmembrane region" description="Helical" evidence="9">
    <location>
        <begin position="356"/>
        <end position="378"/>
    </location>
</feature>
<dbReference type="PANTHER" id="PTHR42718">
    <property type="entry name" value="MAJOR FACILITATOR SUPERFAMILY MULTIDRUG TRANSPORTER MFSC"/>
    <property type="match status" value="1"/>
</dbReference>
<dbReference type="Gene3D" id="1.20.1250.20">
    <property type="entry name" value="MFS general substrate transporter like domains"/>
    <property type="match status" value="1"/>
</dbReference>
<feature type="transmembrane region" description="Helical" evidence="9">
    <location>
        <begin position="79"/>
        <end position="98"/>
    </location>
</feature>
<feature type="transmembrane region" description="Helical" evidence="9">
    <location>
        <begin position="12"/>
        <end position="39"/>
    </location>
</feature>
<evidence type="ECO:0000256" key="5">
    <source>
        <dbReference type="ARBA" id="ARBA00022692"/>
    </source>
</evidence>
<proteinExistence type="inferred from homology"/>
<dbReference type="PANTHER" id="PTHR42718:SF9">
    <property type="entry name" value="MAJOR FACILITATOR SUPERFAMILY MULTIDRUG TRANSPORTER MFSC"/>
    <property type="match status" value="1"/>
</dbReference>
<feature type="domain" description="Major facilitator superfamily (MFS) profile" evidence="10">
    <location>
        <begin position="13"/>
        <end position="496"/>
    </location>
</feature>
<feature type="transmembrane region" description="Helical" evidence="9">
    <location>
        <begin position="200"/>
        <end position="219"/>
    </location>
</feature>
<evidence type="ECO:0000313" key="11">
    <source>
        <dbReference type="EMBL" id="MFB6394124.1"/>
    </source>
</evidence>
<comment type="subcellular location">
    <subcellularLocation>
        <location evidence="1">Cell membrane</location>
        <topology evidence="1">Multi-pass membrane protein</topology>
    </subcellularLocation>
</comment>
<organism evidence="11 12">
    <name type="scientific">Polymorphospora lycopeni</name>
    <dbReference type="NCBI Taxonomy" id="3140240"/>
    <lineage>
        <taxon>Bacteria</taxon>
        <taxon>Bacillati</taxon>
        <taxon>Actinomycetota</taxon>
        <taxon>Actinomycetes</taxon>
        <taxon>Micromonosporales</taxon>
        <taxon>Micromonosporaceae</taxon>
        <taxon>Polymorphospora</taxon>
    </lineage>
</organism>
<feature type="transmembrane region" description="Helical" evidence="9">
    <location>
        <begin position="331"/>
        <end position="350"/>
    </location>
</feature>
<keyword evidence="4" id="KW-1003">Cell membrane</keyword>
<evidence type="ECO:0000256" key="8">
    <source>
        <dbReference type="SAM" id="MobiDB-lite"/>
    </source>
</evidence>
<evidence type="ECO:0000256" key="7">
    <source>
        <dbReference type="ARBA" id="ARBA00023136"/>
    </source>
</evidence>
<keyword evidence="5 9" id="KW-0812">Transmembrane</keyword>
<protein>
    <submittedName>
        <fullName evidence="11">DHA2 family efflux MFS transporter permease subunit</fullName>
    </submittedName>
</protein>
<sequence length="517" mass="52555">MRQPDPGTLARRTLLTVSVASAMTTMDITIVNVALPAIAGDLSATFPQLQWTVNAYPLLFAALLLAGGSLSDRVGRRRIFVTGVLLFTGGSLLCGLAPDPLVLIAGRAVQGIGGAFILAPAVPLLAAAYPGERRTVAIGVFSATAAVSAALAPLIGGALVASLGWRSVFLVNLLPGVFVLLGAARWLTGAGPQGKRRLDLVGAVLGVVSLGAVNLAVISGADDGWTSPVAMTAVVVALIGLAAFVTVESRTNDPMLDLGLFRIRAFTGASLLSFLTRAVGFGTMPYLVLWLQGMLGYSALQAGLQLSALSGAIVAGSLAVARLQRRYGNRLVVTAGFVAVLAGYLLVARVSADSTWWVALPGLLLVGGGMGLLFAPLMGISVSVVPPQQAGMASGTANAFFPLGTAVGAAVFGAVLSARIGAGLPDQDLAQHGVSEGEEGGVRQLVASGRFTDLPADVTELARIAFADGLSTVAWVAAAAAAVGVAVALLTIPSRRSPADTRARHDPAPPRAHTTNQ</sequence>
<feature type="region of interest" description="Disordered" evidence="8">
    <location>
        <begin position="497"/>
        <end position="517"/>
    </location>
</feature>
<feature type="transmembrane region" description="Helical" evidence="9">
    <location>
        <begin position="104"/>
        <end position="129"/>
    </location>
</feature>
<dbReference type="Pfam" id="PF07690">
    <property type="entry name" value="MFS_1"/>
    <property type="match status" value="1"/>
</dbReference>
<accession>A0ABV5CQ32</accession>
<dbReference type="RefSeq" id="WP_375734361.1">
    <property type="nucleotide sequence ID" value="NZ_JBCGDC010000031.1"/>
</dbReference>